<feature type="compositionally biased region" description="Polar residues" evidence="2">
    <location>
        <begin position="38"/>
        <end position="47"/>
    </location>
</feature>
<comment type="caution">
    <text evidence="3">The sequence shown here is derived from an EMBL/GenBank/DDBJ whole genome shotgun (WGS) entry which is preliminary data.</text>
</comment>
<proteinExistence type="predicted"/>
<organism evidence="3 4">
    <name type="scientific">Tritrichomonas musculus</name>
    <dbReference type="NCBI Taxonomy" id="1915356"/>
    <lineage>
        <taxon>Eukaryota</taxon>
        <taxon>Metamonada</taxon>
        <taxon>Parabasalia</taxon>
        <taxon>Tritrichomonadida</taxon>
        <taxon>Tritrichomonadidae</taxon>
        <taxon>Tritrichomonas</taxon>
    </lineage>
</organism>
<keyword evidence="1" id="KW-0175">Coiled coil</keyword>
<feature type="region of interest" description="Disordered" evidence="2">
    <location>
        <begin position="619"/>
        <end position="654"/>
    </location>
</feature>
<gene>
    <name evidence="3" type="ORF">M9Y10_028766</name>
</gene>
<evidence type="ECO:0000313" key="3">
    <source>
        <dbReference type="EMBL" id="KAK8891553.1"/>
    </source>
</evidence>
<feature type="region of interest" description="Disordered" evidence="2">
    <location>
        <begin position="130"/>
        <end position="163"/>
    </location>
</feature>
<keyword evidence="4" id="KW-1185">Reference proteome</keyword>
<evidence type="ECO:0000256" key="2">
    <source>
        <dbReference type="SAM" id="MobiDB-lite"/>
    </source>
</evidence>
<evidence type="ECO:0000256" key="1">
    <source>
        <dbReference type="SAM" id="Coils"/>
    </source>
</evidence>
<evidence type="ECO:0000313" key="4">
    <source>
        <dbReference type="Proteomes" id="UP001470230"/>
    </source>
</evidence>
<feature type="coiled-coil region" evidence="1">
    <location>
        <begin position="203"/>
        <end position="367"/>
    </location>
</feature>
<protein>
    <submittedName>
        <fullName evidence="3">Uncharacterized protein</fullName>
    </submittedName>
</protein>
<dbReference type="Proteomes" id="UP001470230">
    <property type="component" value="Unassembled WGS sequence"/>
</dbReference>
<dbReference type="PANTHER" id="PTHR38019">
    <property type="entry name" value="KDA ANTIGEN P200, PUTATIVE-RELATED"/>
    <property type="match status" value="1"/>
</dbReference>
<sequence>MAAATEELADPPTQSSTDSPDLTVENDVEPTQDHQNQRSKSSLSQTKAPRIISIIDLDPQKIISIPKINEQESCLAMLRLGVEPEDLVKLSKDSISKIPGTPEMQNKVAAELEKRRVDTIENIKEERQKIINEQNTNHDNDDKKTTRSTSTSTQTDNHHLCNNSLEAHKNRFEKLKKTQLLNIIKEQQQRKLIAMEDINIQHRIDLTKERRQQEIQRKKDQEEEKNRLLSERARQQLEKRQEIAQNQLEKIAQDEERRKTFQDKYQRVNDVKKQQLQQQRNQKLQQIRSQQLQRQIEEKEKAETKLQFVQNRQNLIDKKRAQILSNMQEKARENDKKIETKMQVLKQREEQKRIENEERLKKQTETAQTLVKNGQMIRLNEVAKRRIIEQQKIEAARQRNLSKSAEIVEVKKREICQKQLKAEENIKNISLLRKIRYTEANNKMLQRSISALQTKKEKEEKFRNDHMTIYQQKQEGAKRRADGIRELTIQRIQERASNSFLKQKIGEDKAKRLERMKQYEVLLRAQKAQDKVERISEFKKKQKDDQIKELMELKKKEQFELEQIDKFQKALMNNPDADLFELARTYGIDLSEFNDLIQQQDQNNDEIKNENIISNEMNISNMNSIDDKDDPIQNDLEEGKENEENQQLGELDNTIDDIGHQLMDLPVTS</sequence>
<reference evidence="3 4" key="1">
    <citation type="submission" date="2024-04" db="EMBL/GenBank/DDBJ databases">
        <title>Tritrichomonas musculus Genome.</title>
        <authorList>
            <person name="Alves-Ferreira E."/>
            <person name="Grigg M."/>
            <person name="Lorenzi H."/>
            <person name="Galac M."/>
        </authorList>
    </citation>
    <scope>NUCLEOTIDE SEQUENCE [LARGE SCALE GENOMIC DNA]</scope>
    <source>
        <strain evidence="3 4">EAF2021</strain>
    </source>
</reference>
<accession>A0ABR2KKT5</accession>
<feature type="region of interest" description="Disordered" evidence="2">
    <location>
        <begin position="1"/>
        <end position="47"/>
    </location>
</feature>
<feature type="compositionally biased region" description="Basic and acidic residues" evidence="2">
    <location>
        <begin position="130"/>
        <end position="145"/>
    </location>
</feature>
<name>A0ABR2KKT5_9EUKA</name>
<dbReference type="EMBL" id="JAPFFF010000004">
    <property type="protein sequence ID" value="KAK8891553.1"/>
    <property type="molecule type" value="Genomic_DNA"/>
</dbReference>
<dbReference type="PANTHER" id="PTHR38019:SF1">
    <property type="entry name" value="N-ACETYLTRANSFERASE DOMAIN-CONTAINING PROTEIN"/>
    <property type="match status" value="1"/>
</dbReference>